<reference evidence="2 3" key="1">
    <citation type="journal article" date="2011" name="Nat. Biotechnol.">
        <title>Comparative genomic analysis of the thermophilic biomass-degrading fungi Myceliophthora thermophila and Thielavia terrestris.</title>
        <authorList>
            <person name="Berka R.M."/>
            <person name="Grigoriev I.V."/>
            <person name="Otillar R."/>
            <person name="Salamov A."/>
            <person name="Grimwood J."/>
            <person name="Reid I."/>
            <person name="Ishmael N."/>
            <person name="John T."/>
            <person name="Darmond C."/>
            <person name="Moisan M.-C."/>
            <person name="Henrissat B."/>
            <person name="Coutinho P.M."/>
            <person name="Lombard V."/>
            <person name="Natvig D.O."/>
            <person name="Lindquist E."/>
            <person name="Schmutz J."/>
            <person name="Lucas S."/>
            <person name="Harris P."/>
            <person name="Powlowski J."/>
            <person name="Bellemare A."/>
            <person name="Taylor D."/>
            <person name="Butler G."/>
            <person name="de Vries R.P."/>
            <person name="Allijn I.E."/>
            <person name="van den Brink J."/>
            <person name="Ushinsky S."/>
            <person name="Storms R."/>
            <person name="Powell A.J."/>
            <person name="Paulsen I.T."/>
            <person name="Elbourne L.D.H."/>
            <person name="Baker S.E."/>
            <person name="Magnuson J."/>
            <person name="LaBoissiere S."/>
            <person name="Clutterbuck A.J."/>
            <person name="Martinez D."/>
            <person name="Wogulis M."/>
            <person name="de Leon A.L."/>
            <person name="Rey M.W."/>
            <person name="Tsang A."/>
        </authorList>
    </citation>
    <scope>NUCLEOTIDE SEQUENCE [LARGE SCALE GENOMIC DNA]</scope>
    <source>
        <strain evidence="3">ATCC 38088 / NRRL 8126</strain>
    </source>
</reference>
<dbReference type="EMBL" id="CP003011">
    <property type="protein sequence ID" value="AEO68337.1"/>
    <property type="molecule type" value="Genomic_DNA"/>
</dbReference>
<protein>
    <recommendedName>
        <fullName evidence="1">Heterokaryon incompatibility domain-containing protein</fullName>
    </recommendedName>
</protein>
<name>G2R5P5_THETT</name>
<dbReference type="RefSeq" id="XP_003654673.1">
    <property type="nucleotide sequence ID" value="XM_003654625.1"/>
</dbReference>
<accession>G2R5P5</accession>
<keyword evidence="3" id="KW-1185">Reference proteome</keyword>
<sequence length="659" mass="73862">MNDESIMEEYQYTPLTARTIRVLLLLPTAPDDDDDDAPLEGTLLEYQLTKPDDEDGEYPELDYECVSYVWGDEAKPFRLAIDGRPLPITASLDSLLRRLRRVIAPHAVRLWADAVCINQADPVEKAEQVALMRHIYSAAQRVIIDLGEESEDLDDAINMMHAWWRKNLWDGILIGNRVVGPEAAAMLMDVQLPSLPERCQLKETELPDHGDAVARFFDRPWFSRLWVIQEFVLARRVVFICGRREVPWRDVVGATLRTIADGTLAITSASALSVARMFSFGMIACRRQARLLRRSPVGRAWLAATGVELEYGLFPLLALLHDRVTTRRRDRYFALKAIACDVAEDEPELQPDYTSPTATVIARVGRFLWKKGYGADSLGRGGLVQHSAAHIPSWVLDFTEAASFIRVSTWLPGTNKAAGDTTFHATMTPGIDHLVTVRGMLVDRVDQEPHAELHVQVNRPLQQIQGKGVWGLLLEELALNMRAVFDDIAAVSPVPVGLSDGAVTSALIFGSELPGACMTDQTRTIAFRLLSWLAVHRDQADTSGDSPIPEVYRMLHDEFRVGEGEAQEYSKQFGYFLLSAAWHRLQLARTRRGRPASLPACFRRGDEVWIIRGLQVPVLLRRSTDYPGCHQLVGSCYVHGVMNGEALEEGWEFEQVTLC</sequence>
<evidence type="ECO:0000313" key="2">
    <source>
        <dbReference type="EMBL" id="AEO68337.1"/>
    </source>
</evidence>
<dbReference type="KEGG" id="ttt:THITE_2130079"/>
<dbReference type="InterPro" id="IPR052895">
    <property type="entry name" value="HetReg/Transcr_Mod"/>
</dbReference>
<dbReference type="AlphaFoldDB" id="G2R5P5"/>
<dbReference type="Pfam" id="PF06985">
    <property type="entry name" value="HET"/>
    <property type="match status" value="1"/>
</dbReference>
<dbReference type="PANTHER" id="PTHR24148">
    <property type="entry name" value="ANKYRIN REPEAT DOMAIN-CONTAINING PROTEIN 39 HOMOLOG-RELATED"/>
    <property type="match status" value="1"/>
</dbReference>
<proteinExistence type="predicted"/>
<evidence type="ECO:0000313" key="3">
    <source>
        <dbReference type="Proteomes" id="UP000008181"/>
    </source>
</evidence>
<dbReference type="OrthoDB" id="5242632at2759"/>
<feature type="domain" description="Heterokaryon incompatibility" evidence="1">
    <location>
        <begin position="63"/>
        <end position="230"/>
    </location>
</feature>
<gene>
    <name evidence="2" type="ORF">THITE_2130079</name>
</gene>
<dbReference type="HOGENOM" id="CLU_004184_7_4_1"/>
<dbReference type="eggNOG" id="ENOG502RS6W">
    <property type="taxonomic scope" value="Eukaryota"/>
</dbReference>
<evidence type="ECO:0000259" key="1">
    <source>
        <dbReference type="Pfam" id="PF06985"/>
    </source>
</evidence>
<dbReference type="PANTHER" id="PTHR24148:SF64">
    <property type="entry name" value="HETEROKARYON INCOMPATIBILITY DOMAIN-CONTAINING PROTEIN"/>
    <property type="match status" value="1"/>
</dbReference>
<dbReference type="GeneID" id="11518989"/>
<dbReference type="Proteomes" id="UP000008181">
    <property type="component" value="Chromosome 3"/>
</dbReference>
<dbReference type="InterPro" id="IPR010730">
    <property type="entry name" value="HET"/>
</dbReference>
<organism evidence="2 3">
    <name type="scientific">Thermothielavioides terrestris (strain ATCC 38088 / NRRL 8126)</name>
    <name type="common">Thielavia terrestris</name>
    <dbReference type="NCBI Taxonomy" id="578455"/>
    <lineage>
        <taxon>Eukaryota</taxon>
        <taxon>Fungi</taxon>
        <taxon>Dikarya</taxon>
        <taxon>Ascomycota</taxon>
        <taxon>Pezizomycotina</taxon>
        <taxon>Sordariomycetes</taxon>
        <taxon>Sordariomycetidae</taxon>
        <taxon>Sordariales</taxon>
        <taxon>Chaetomiaceae</taxon>
        <taxon>Thermothielavioides</taxon>
        <taxon>Thermothielavioides terrestris</taxon>
    </lineage>
</organism>
<dbReference type="STRING" id="578455.G2R5P5"/>